<reference evidence="7 8" key="1">
    <citation type="submission" date="2019-09" db="EMBL/GenBank/DDBJ databases">
        <title>Genomic sequencing of 4 copper resistant soil isolates.</title>
        <authorList>
            <person name="Havryliuk O."/>
        </authorList>
    </citation>
    <scope>NUCLEOTIDE SEQUENCE [LARGE SCALE GENOMIC DNA]</scope>
    <source>
        <strain evidence="7 8">UKR4</strain>
    </source>
</reference>
<sequence length="194" mass="20572">MRVTRGLLLALLISMGGIALTLGLQHLTAGHAALQAQAQQRQALLDLLPADRYDNQLLDQALAIAPQPLSNSQLQGGYLATLAGQASAVILRLQANGYGGPIELLVAIDRDGKLLAIKPLAHSETPSLGGHISEPGNPWLAAFKGRTRSDLKDPTFDQMAGATLTSRAVSNAAHDALRFFDEHRSALLEHAAHD</sequence>
<comment type="caution">
    <text evidence="7">The sequence shown here is derived from an EMBL/GenBank/DDBJ whole genome shotgun (WGS) entry which is preliminary data.</text>
</comment>
<dbReference type="Pfam" id="PF04205">
    <property type="entry name" value="FMN_bind"/>
    <property type="match status" value="1"/>
</dbReference>
<dbReference type="PANTHER" id="PTHR36118">
    <property type="entry name" value="ION-TRANSLOCATING OXIDOREDUCTASE COMPLEX SUBUNIT G"/>
    <property type="match status" value="1"/>
</dbReference>
<evidence type="ECO:0000256" key="2">
    <source>
        <dbReference type="ARBA" id="ARBA00022553"/>
    </source>
</evidence>
<dbReference type="EMBL" id="VWXT01000031">
    <property type="protein sequence ID" value="KAA6188185.1"/>
    <property type="molecule type" value="Genomic_DNA"/>
</dbReference>
<evidence type="ECO:0000256" key="5">
    <source>
        <dbReference type="ARBA" id="ARBA00022982"/>
    </source>
</evidence>
<dbReference type="Proteomes" id="UP000323909">
    <property type="component" value="Unassembled WGS sequence"/>
</dbReference>
<dbReference type="InterPro" id="IPR010209">
    <property type="entry name" value="Ion_transpt_RnfG/RsxG"/>
</dbReference>
<dbReference type="GO" id="GO:0010181">
    <property type="term" value="F:FMN binding"/>
    <property type="evidence" value="ECO:0007669"/>
    <property type="project" value="InterPro"/>
</dbReference>
<dbReference type="PIRSF" id="PIRSF006091">
    <property type="entry name" value="E_trnsport_RnfG"/>
    <property type="match status" value="1"/>
</dbReference>
<evidence type="ECO:0000256" key="3">
    <source>
        <dbReference type="ARBA" id="ARBA00022630"/>
    </source>
</evidence>
<evidence type="ECO:0000313" key="8">
    <source>
        <dbReference type="Proteomes" id="UP000323909"/>
    </source>
</evidence>
<gene>
    <name evidence="7" type="ORF">F3K53_02360</name>
</gene>
<dbReference type="GO" id="GO:0009055">
    <property type="term" value="F:electron transfer activity"/>
    <property type="evidence" value="ECO:0007669"/>
    <property type="project" value="InterPro"/>
</dbReference>
<accession>A0A5M8FWR6</accession>
<evidence type="ECO:0000259" key="6">
    <source>
        <dbReference type="SMART" id="SM00900"/>
    </source>
</evidence>
<protein>
    <submittedName>
        <fullName evidence="7">RnfABCDGE type electron transport complex subunit G</fullName>
    </submittedName>
</protein>
<keyword evidence="2" id="KW-0597">Phosphoprotein</keyword>
<evidence type="ECO:0000256" key="4">
    <source>
        <dbReference type="ARBA" id="ARBA00022643"/>
    </source>
</evidence>
<keyword evidence="5" id="KW-0249">Electron transport</keyword>
<dbReference type="InterPro" id="IPR007329">
    <property type="entry name" value="FMN-bd"/>
</dbReference>
<feature type="domain" description="FMN-binding" evidence="6">
    <location>
        <begin position="97"/>
        <end position="180"/>
    </location>
</feature>
<name>A0A5M8FWR6_PSEVE</name>
<keyword evidence="3" id="KW-0285">Flavoprotein</keyword>
<dbReference type="NCBIfam" id="TIGR01947">
    <property type="entry name" value="rnfG"/>
    <property type="match status" value="1"/>
</dbReference>
<keyword evidence="1" id="KW-0813">Transport</keyword>
<keyword evidence="4" id="KW-0288">FMN</keyword>
<dbReference type="GO" id="GO:0022900">
    <property type="term" value="P:electron transport chain"/>
    <property type="evidence" value="ECO:0007669"/>
    <property type="project" value="InterPro"/>
</dbReference>
<dbReference type="PANTHER" id="PTHR36118:SF1">
    <property type="entry name" value="ION-TRANSLOCATING OXIDOREDUCTASE COMPLEX SUBUNIT G"/>
    <property type="match status" value="1"/>
</dbReference>
<dbReference type="AlphaFoldDB" id="A0A5M8FWR6"/>
<evidence type="ECO:0000256" key="1">
    <source>
        <dbReference type="ARBA" id="ARBA00022448"/>
    </source>
</evidence>
<proteinExistence type="predicted"/>
<dbReference type="GO" id="GO:0005886">
    <property type="term" value="C:plasma membrane"/>
    <property type="evidence" value="ECO:0007669"/>
    <property type="project" value="InterPro"/>
</dbReference>
<dbReference type="SMART" id="SM00900">
    <property type="entry name" value="FMN_bind"/>
    <property type="match status" value="1"/>
</dbReference>
<organism evidence="7 8">
    <name type="scientific">Pseudomonas veronii</name>
    <dbReference type="NCBI Taxonomy" id="76761"/>
    <lineage>
        <taxon>Bacteria</taxon>
        <taxon>Pseudomonadati</taxon>
        <taxon>Pseudomonadota</taxon>
        <taxon>Gammaproteobacteria</taxon>
        <taxon>Pseudomonadales</taxon>
        <taxon>Pseudomonadaceae</taxon>
        <taxon>Pseudomonas</taxon>
    </lineage>
</organism>
<evidence type="ECO:0000313" key="7">
    <source>
        <dbReference type="EMBL" id="KAA6188185.1"/>
    </source>
</evidence>
<dbReference type="RefSeq" id="WP_150054020.1">
    <property type="nucleotide sequence ID" value="NZ_VWXT01000031.1"/>
</dbReference>